<feature type="repeat" description="Solcar" evidence="19">
    <location>
        <begin position="2725"/>
        <end position="2820"/>
    </location>
</feature>
<keyword evidence="10" id="KW-0999">Mitochondrion inner membrane</keyword>
<dbReference type="GO" id="GO:0055085">
    <property type="term" value="P:transmembrane transport"/>
    <property type="evidence" value="ECO:0007669"/>
    <property type="project" value="InterPro"/>
</dbReference>
<dbReference type="FunFam" id="2.60.40.150:FF:000175">
    <property type="entry name" value="C2 calcium dependent domain containing 3"/>
    <property type="match status" value="1"/>
</dbReference>
<dbReference type="Gene3D" id="1.50.40.10">
    <property type="entry name" value="Mitochondrial carrier domain"/>
    <property type="match status" value="2"/>
</dbReference>
<evidence type="ECO:0000256" key="3">
    <source>
        <dbReference type="ARBA" id="ARBA00004448"/>
    </source>
</evidence>
<feature type="repeat" description="Solcar" evidence="19">
    <location>
        <begin position="2828"/>
        <end position="2917"/>
    </location>
</feature>
<evidence type="ECO:0000256" key="10">
    <source>
        <dbReference type="ARBA" id="ARBA00022792"/>
    </source>
</evidence>
<keyword evidence="12" id="KW-1133">Transmembrane helix</keyword>
<comment type="caution">
    <text evidence="22">The sequence shown here is derived from an EMBL/GenBank/DDBJ whole genome shotgun (WGS) entry which is preliminary data.</text>
</comment>
<dbReference type="PANTHER" id="PTHR21254">
    <property type="entry name" value="C2 DOMAIN-CONTAINING PROTEIN 3"/>
    <property type="match status" value="1"/>
</dbReference>
<feature type="region of interest" description="Disordered" evidence="20">
    <location>
        <begin position="2041"/>
        <end position="2102"/>
    </location>
</feature>
<feature type="region of interest" description="Disordered" evidence="20">
    <location>
        <begin position="1645"/>
        <end position="1671"/>
    </location>
</feature>
<evidence type="ECO:0000313" key="22">
    <source>
        <dbReference type="EMBL" id="KAH0501382.1"/>
    </source>
</evidence>
<evidence type="ECO:0000256" key="11">
    <source>
        <dbReference type="ARBA" id="ARBA00022794"/>
    </source>
</evidence>
<comment type="function">
    <text evidence="17">Component of the centrioles that acts as a positive regulator of centriole elongation. Promotes assembly of centriolar distal appendage, a structure at the distal end of the mother centriole that acts as an anchor of the cilium, and is required for recruitment of centriolar distal appendages proteins CEP83, SCLT1, CEP89, FBF1 and CEP164. Not required for centriolar satellite integrity or RAB8 activation. Required for primary cilium formation. Required for sonic hedgehog/SHH signaling and for proteolytic processing of GLI3.</text>
</comment>
<evidence type="ECO:0000256" key="1">
    <source>
        <dbReference type="ARBA" id="ARBA00004114"/>
    </source>
</evidence>
<feature type="compositionally biased region" description="Polar residues" evidence="20">
    <location>
        <begin position="546"/>
        <end position="556"/>
    </location>
</feature>
<keyword evidence="6" id="KW-0963">Cytoplasm</keyword>
<dbReference type="GO" id="GO:0034451">
    <property type="term" value="C:centriolar satellite"/>
    <property type="evidence" value="ECO:0007669"/>
    <property type="project" value="UniProtKB-ARBA"/>
</dbReference>
<dbReference type="InterPro" id="IPR057537">
    <property type="entry name" value="C2_C2CD3_N"/>
</dbReference>
<feature type="compositionally biased region" description="Low complexity" evidence="20">
    <location>
        <begin position="2262"/>
        <end position="2283"/>
    </location>
</feature>
<dbReference type="PROSITE" id="PS50004">
    <property type="entry name" value="C2"/>
    <property type="match status" value="5"/>
</dbReference>
<feature type="compositionally biased region" description="Low complexity" evidence="20">
    <location>
        <begin position="1984"/>
        <end position="2000"/>
    </location>
</feature>
<feature type="repeat" description="Solcar" evidence="19">
    <location>
        <begin position="2619"/>
        <end position="2704"/>
    </location>
</feature>
<dbReference type="PANTHER" id="PTHR21254:SF1">
    <property type="entry name" value="C2 DOMAIN-CONTAINING PROTEIN 3"/>
    <property type="match status" value="1"/>
</dbReference>
<feature type="domain" description="C2" evidence="21">
    <location>
        <begin position="1063"/>
        <end position="1225"/>
    </location>
</feature>
<dbReference type="CDD" id="cd00030">
    <property type="entry name" value="C2"/>
    <property type="match status" value="1"/>
</dbReference>
<feature type="region of interest" description="Disordered" evidence="20">
    <location>
        <begin position="792"/>
        <end position="858"/>
    </location>
</feature>
<dbReference type="SMART" id="SM00239">
    <property type="entry name" value="C2"/>
    <property type="match status" value="4"/>
</dbReference>
<dbReference type="InterPro" id="IPR037775">
    <property type="entry name" value="C2_C2CD3"/>
</dbReference>
<comment type="subcellular location">
    <subcellularLocation>
        <location evidence="2">Cytoplasm</location>
        <location evidence="2">Cytoskeleton</location>
        <location evidence="2">Cilium basal body</location>
    </subcellularLocation>
    <subcellularLocation>
        <location evidence="1">Cytoplasm</location>
        <location evidence="1">Cytoskeleton</location>
        <location evidence="1">Microtubule organizing center</location>
        <location evidence="1">Centrosome</location>
        <location evidence="1">Centriole</location>
    </subcellularLocation>
    <subcellularLocation>
        <location evidence="3">Mitochondrion inner membrane</location>
        <topology evidence="3">Multi-pass membrane protein</topology>
    </subcellularLocation>
</comment>
<dbReference type="GO" id="GO:0005743">
    <property type="term" value="C:mitochondrial inner membrane"/>
    <property type="evidence" value="ECO:0007669"/>
    <property type="project" value="UniProtKB-SubCell"/>
</dbReference>
<protein>
    <recommendedName>
        <fullName evidence="18">C2 domain-containing protein 3</fullName>
    </recommendedName>
</protein>
<dbReference type="EMBL" id="JAATJU010026653">
    <property type="protein sequence ID" value="KAH0501382.1"/>
    <property type="molecule type" value="Genomic_DNA"/>
</dbReference>
<feature type="compositionally biased region" description="Polar residues" evidence="20">
    <location>
        <begin position="793"/>
        <end position="807"/>
    </location>
</feature>
<evidence type="ECO:0000256" key="16">
    <source>
        <dbReference type="ARBA" id="ARBA00023273"/>
    </source>
</evidence>
<evidence type="ECO:0000256" key="17">
    <source>
        <dbReference type="ARBA" id="ARBA00058320"/>
    </source>
</evidence>
<sequence>MLFSRADIKGRPHVDNSVRSSVPRYVQHNRSELTPLTTPSRLWTAPRHRQRRLPPTTSVSPAPSPRRFHRKCATAFAQRKLGNGVCGSLRVLSENSTSLAGKRRPPEGNACWTMKSSNCASLYACATAGALAQPRKGLSDISPSTSLPPLVEGQLRCFLKLTINKVVWKIAKPPTSVLVRVRWWGETSDGTLFCPRDALQTEPKVVRTTTRYAIRCGPKQFTSYLTDMAVLVLEVITKLDHLPVGRVQISGLAQLSPTHQINGFFTIVSPVSKKLGELQVSLALEPLSDTYDSYKPLPTTDMTENVLLSERGLRENTESSNALSMIPSCGEPAIKTEGKELAGTSSRSATPRGKDHLYFAENPDAVKSSLCGPQHHLNSEPSLETVLLRGKAPQKQMSLLNSSEFQPQISTVTKSHSDSFILSSNNPPTKDLLSALLEQGNKLRNAMLISAMNSSPDTSMLLDKAPPPMLEDGFRSSVPAELSQGHFWNGLGSPPDSPSPGSDVYCSSDLNDPQYDQSLLENLFYTAPKSEVSASDFLSEDESMEPSKTVNQSKASGRSKVVGSSEHKLKKMAAVKKSRSVVDEQVLSRIPGHTPATSLSVDRLALLGRIHSVRIIIETMGVPPDSPHVTPNRKSFAGKPPKPAAATAAAAAAAKKRTFFVEYHFPVGFSRRGLGKTALITEVVRLASSKVADGVVKFQQRFVCPIEFGGPMIEHWWNSNLTFQIYAKKAPQKKPEAVGSASLPLRAVIQSELLSFRNQLPVQQEHGSSALGPLQVTMELVLGSKGFTGVSAKLSSSTQHTPLSAATSPDMARKTLQDTTCTQNPQNSNQIHEETSRKTQNLVLPNPKSANPVSSNSPDVMTVPHHSSVHQTNGSSKESALLLHVLLMVPDGKDFVSREPEKPPPCNVYLKCKLFRTEEVTTSAVSWGTAQPVFNFSQVIPVSLSSRYLERLKNNVMIIETWNKVRSPGQDKLLGLVKLPLHQFYMSFKDPKISRLLLDARYPVVAVDSYMPVIDVFSGHQNGSLRVFLAMGSSDQIMMLQRLKNEEGTLPPFSPRPAHFLDQPPVASVPMPEGQGNRLMEHHFEFHVVMVKGLVPLQTTVWGEADCYVQYYFPFQDSQPSVLQGPDFLENGITLKPFRTSTTLCVPDPIFNSEHHHSLLLPTEVPVQRLLLSAFSSQGLVPGGGVQFEVWCRYYYPNVRDQMVAKGTLPLSRICAMVTMEHREDVGMQNFNLPLTPRFENSKELKNQPSGLLDVGLRYRRSPRTTEGVLAARTVSISVQIIRACGLQAAAKTLAEQEPAVQFGATVGVNASVTTHLSFLPKAEQRRTRPVACSFCPEFSHHIEFPCNLVTQHCSGEACFLAELLEYAEIIFAIYHENTKSVSDIASIQSCKDYLLGVVKVPTKDLLVKRSGITGWYPVILPEDKGLPQDLEYMQKIVGGLELSVSFTHPGDRERVLEAAELLGWTFNNSLKDLVKMEEEVPATVTISTPRLWLPVHCVLLAGHKNIHKNTYCYLRYKLYTQEAFWTPLRKPKESTNRNQVLITFKASKRAEVTRSQSLLWYFREEKLEIQVWRAYGNDNLERPHQTDSWIGSAYVDLSRLGEKSARTLTVSGVYPLFGRNASDLSGAALRIHVVLSPLSPLTEPTRDLDSMDCSSHSESEQLPRKSDELQLSPPCVLQKTPASTQVSCNSAAAEVCPAQEAPSELEGTFAVSILVERAMHLSLKGSPLTERKVSVPSCCVSFVTSTEPSPVYTHVVENTDSPIWNFQQQSRLSKELLLDPHQTLVFKVWHKGDEERVVGFASVDLSPLLSGFQFICGWYNITDFSGECQGQIKVAVSPLESLVHLKEERQARRGTVAPGSLIPLFSPFPFPASSLCDTFPGPIARHTQDELAHTFPKEVDFSSPARNGAISSQVARHEEHVQNIRRFHESLQHGEAVSAGDEKLTTVPLSSHTSILTSLRKNLSELDEIQKYFTQKLSKPLLPLSSPSSPVLSKSQESPGASSQDPENQCILEKSSNLVLQVSSLISDLQTITRDSQAALASRQARSRSRAVTTLPGAQDTKAMRGRSTSPEEPVAGVGETSTNSLPAPVLEETSEGGRVHRESVEHALPVTRVHSGEDTEVDSDLSEEDYEEDFLEPRTLNEITTVTDKTSPWSSFMSDMSEVFSPRPSEIPREGPFPREELKVRSSSMSRPQKVVNPQSVQDSPSQRPSEGGACKTTVEESASTKPRPVPGLTFSEAQESNDSVGQSSPHINEDKRPMPEILAESEAISSESSDSSESPLHLPSQSERGNHKEPPKDFPAVRQNLLYPLVFPTSGPEPIVVPNFFLPPQQLEASLRMISHSPALPPPATTDQTWGQTRFSINSECKRQEVEDTARNDYPGGPEVPASIIVEPSRHQRNQAQPLKTMVGLQPSEVPPTTVVKFLGAGMAACFADLLTFPLDTAKVRLQIQGENPGAQSVQYRGVLGTILTMVRTEGPRSPYSGLVAGLHRQMSFASIRIGLYDSVKQFYTPKGEDHSSIAIRILAGCTTGAMAVTCAQPTDVVKVRFQAMIRLGTGGERKYRGTMDAYRTIAREEGVRGLWKGTWPNITRNAIVNCAEMVTYDIIKEKLLDSYLFTDNFPCHFVSAFGAGFCATVVASPVDVVKTRYMNAPPGRYHSPLHCMLKMVAQEGPTAFYKGFMPSFLRLGAWNVMMFVTYEQLKRALMKVQNETRIMVGFKATDVPPTATVKFLGAGTAACIADLITFPLDTAKVRLQIQGENQGLVRTAANAQYRGVLGTILTMVRTEGPRSLYNGLVAGLQRQMSFASVRIGLYDSVKQFYTKGSEHAGIGSRLLAGSTTGALAVAVAQPTDVVKVRFQAQARAGSGRRYQSTVEAYKTIAREEGIRGLWKGTSPNVARNAIVNCAELVTYDLIKDTLLKANLMTDDLPCHFTSAFGAGFCTTVIASPVDVVKTRYMNSALGQYRSAGHCALIMLQKEGPRAFYKGFMPSFLRLGSWNIVMFVTYEQLKRALMAAYGSREAPF</sequence>
<evidence type="ECO:0000313" key="23">
    <source>
        <dbReference type="Proteomes" id="UP000710432"/>
    </source>
</evidence>
<dbReference type="SUPFAM" id="SSF49562">
    <property type="entry name" value="C2 domain (Calcium/lipid-binding domain, CaLB)"/>
    <property type="match status" value="3"/>
</dbReference>
<feature type="compositionally biased region" description="Polar residues" evidence="20">
    <location>
        <begin position="32"/>
        <end position="41"/>
    </location>
</feature>
<dbReference type="InterPro" id="IPR018108">
    <property type="entry name" value="MCP_transmembrane"/>
</dbReference>
<evidence type="ECO:0000256" key="4">
    <source>
        <dbReference type="ARBA" id="ARBA00006375"/>
    </source>
</evidence>
<dbReference type="CDD" id="cd08683">
    <property type="entry name" value="C2_C2cd3"/>
    <property type="match status" value="1"/>
</dbReference>
<evidence type="ECO:0000256" key="13">
    <source>
        <dbReference type="ARBA" id="ARBA00023128"/>
    </source>
</evidence>
<feature type="compositionally biased region" description="Polar residues" evidence="20">
    <location>
        <begin position="2187"/>
        <end position="2211"/>
    </location>
</feature>
<evidence type="ECO:0000256" key="7">
    <source>
        <dbReference type="ARBA" id="ARBA00022553"/>
    </source>
</evidence>
<gene>
    <name evidence="22" type="ORF">LTLLF_197095</name>
</gene>
<feature type="repeat" description="Solcar" evidence="19">
    <location>
        <begin position="2926"/>
        <end position="3011"/>
    </location>
</feature>
<evidence type="ECO:0000256" key="5">
    <source>
        <dbReference type="ARBA" id="ARBA00022448"/>
    </source>
</evidence>
<evidence type="ECO:0000256" key="12">
    <source>
        <dbReference type="ARBA" id="ARBA00022989"/>
    </source>
</evidence>
<feature type="region of interest" description="Disordered" evidence="20">
    <location>
        <begin position="1"/>
        <end position="66"/>
    </location>
</feature>
<feature type="compositionally biased region" description="Polar residues" evidence="20">
    <location>
        <begin position="2143"/>
        <end position="2160"/>
    </location>
</feature>
<evidence type="ECO:0000256" key="14">
    <source>
        <dbReference type="ARBA" id="ARBA00023136"/>
    </source>
</evidence>
<keyword evidence="9" id="KW-0677">Repeat</keyword>
<evidence type="ECO:0000256" key="20">
    <source>
        <dbReference type="SAM" id="MobiDB-lite"/>
    </source>
</evidence>
<feature type="compositionally biased region" description="Polar residues" evidence="20">
    <location>
        <begin position="2238"/>
        <end position="2253"/>
    </location>
</feature>
<dbReference type="InterPro" id="IPR035892">
    <property type="entry name" value="C2_domain_sf"/>
</dbReference>
<dbReference type="Pfam" id="PF00153">
    <property type="entry name" value="Mito_carr"/>
    <property type="match status" value="6"/>
</dbReference>
<organism evidence="22 23">
    <name type="scientific">Microtus ochrogaster</name>
    <name type="common">Prairie vole</name>
    <dbReference type="NCBI Taxonomy" id="79684"/>
    <lineage>
        <taxon>Eukaryota</taxon>
        <taxon>Metazoa</taxon>
        <taxon>Chordata</taxon>
        <taxon>Craniata</taxon>
        <taxon>Vertebrata</taxon>
        <taxon>Euteleostomi</taxon>
        <taxon>Mammalia</taxon>
        <taxon>Eutheria</taxon>
        <taxon>Euarchontoglires</taxon>
        <taxon>Glires</taxon>
        <taxon>Rodentia</taxon>
        <taxon>Myomorpha</taxon>
        <taxon>Muroidea</taxon>
        <taxon>Cricetidae</taxon>
        <taxon>Arvicolinae</taxon>
        <taxon>Microtus</taxon>
    </lineage>
</organism>
<dbReference type="InterPro" id="IPR002067">
    <property type="entry name" value="MCP"/>
</dbReference>
<name>A0A8J6KS03_MICOH</name>
<dbReference type="PRINTS" id="PR00784">
    <property type="entry name" value="MTUNCOUPLING"/>
</dbReference>
<feature type="compositionally biased region" description="Basic and acidic residues" evidence="20">
    <location>
        <begin position="1"/>
        <end position="16"/>
    </location>
</feature>
<keyword evidence="15" id="KW-0206">Cytoskeleton</keyword>
<reference evidence="22" key="1">
    <citation type="submission" date="2020-03" db="EMBL/GenBank/DDBJ databases">
        <title>Studies in the Genomics of Life Span.</title>
        <authorList>
            <person name="Glass D."/>
        </authorList>
    </citation>
    <scope>NUCLEOTIDE SEQUENCE</scope>
    <source>
        <strain evidence="22">LTLLF</strain>
        <tissue evidence="22">Muscle</tissue>
    </source>
</reference>
<feature type="domain" description="C2" evidence="21">
    <location>
        <begin position="1692"/>
        <end position="1820"/>
    </location>
</feature>
<keyword evidence="8 19" id="KW-0812">Transmembrane</keyword>
<feature type="repeat" description="Solcar" evidence="19">
    <location>
        <begin position="2419"/>
        <end position="2510"/>
    </location>
</feature>
<dbReference type="Proteomes" id="UP000710432">
    <property type="component" value="Unassembled WGS sequence"/>
</dbReference>
<keyword evidence="13" id="KW-0496">Mitochondrion</keyword>
<keyword evidence="16" id="KW-0966">Cell projection</keyword>
<feature type="region of interest" description="Disordered" evidence="20">
    <location>
        <begin position="485"/>
        <end position="510"/>
    </location>
</feature>
<dbReference type="SUPFAM" id="SSF103506">
    <property type="entry name" value="Mitochondrial carrier"/>
    <property type="match status" value="2"/>
</dbReference>
<feature type="region of interest" description="Disordered" evidence="20">
    <location>
        <begin position="2138"/>
        <end position="2301"/>
    </location>
</feature>
<evidence type="ECO:0000256" key="2">
    <source>
        <dbReference type="ARBA" id="ARBA00004120"/>
    </source>
</evidence>
<keyword evidence="7" id="KW-0597">Phosphoprotein</keyword>
<feature type="compositionally biased region" description="Polar residues" evidence="20">
    <location>
        <begin position="838"/>
        <end position="858"/>
    </location>
</feature>
<evidence type="ECO:0000256" key="6">
    <source>
        <dbReference type="ARBA" id="ARBA00022490"/>
    </source>
</evidence>
<evidence type="ECO:0000256" key="18">
    <source>
        <dbReference type="ARBA" id="ARBA00068077"/>
    </source>
</evidence>
<dbReference type="Pfam" id="PF00168">
    <property type="entry name" value="C2"/>
    <property type="match status" value="2"/>
</dbReference>
<feature type="region of interest" description="Disordered" evidence="20">
    <location>
        <begin position="536"/>
        <end position="569"/>
    </location>
</feature>
<keyword evidence="14 19" id="KW-0472">Membrane</keyword>
<dbReference type="GO" id="GO:0071539">
    <property type="term" value="P:protein localization to centrosome"/>
    <property type="evidence" value="ECO:0007669"/>
    <property type="project" value="UniProtKB-ARBA"/>
</dbReference>
<feature type="compositionally biased region" description="Basic and acidic residues" evidence="20">
    <location>
        <begin position="1645"/>
        <end position="1669"/>
    </location>
</feature>
<dbReference type="InterPro" id="IPR023395">
    <property type="entry name" value="MCP_dom_sf"/>
</dbReference>
<evidence type="ECO:0000256" key="9">
    <source>
        <dbReference type="ARBA" id="ARBA00022737"/>
    </source>
</evidence>
<feature type="domain" description="C2" evidence="21">
    <location>
        <begin position="865"/>
        <end position="997"/>
    </location>
</feature>
<evidence type="ECO:0000259" key="21">
    <source>
        <dbReference type="PROSITE" id="PS50004"/>
    </source>
</evidence>
<feature type="domain" description="C2" evidence="21">
    <location>
        <begin position="1477"/>
        <end position="1611"/>
    </location>
</feature>
<dbReference type="GO" id="GO:0060271">
    <property type="term" value="P:cilium assembly"/>
    <property type="evidence" value="ECO:0007669"/>
    <property type="project" value="TreeGrafter"/>
</dbReference>
<feature type="region of interest" description="Disordered" evidence="20">
    <location>
        <begin position="1984"/>
        <end position="2008"/>
    </location>
</feature>
<evidence type="ECO:0000256" key="15">
    <source>
        <dbReference type="ARBA" id="ARBA00023212"/>
    </source>
</evidence>
<dbReference type="Pfam" id="PF25339">
    <property type="entry name" value="C2_C2CD3_N"/>
    <property type="match status" value="1"/>
</dbReference>
<evidence type="ECO:0000256" key="8">
    <source>
        <dbReference type="ARBA" id="ARBA00022692"/>
    </source>
</evidence>
<feature type="compositionally biased region" description="Polar residues" evidence="20">
    <location>
        <begin position="817"/>
        <end position="830"/>
    </location>
</feature>
<keyword evidence="11" id="KW-0970">Cilium biogenesis/degradation</keyword>
<feature type="compositionally biased region" description="Basic and acidic residues" evidence="20">
    <location>
        <begin position="2172"/>
        <end position="2186"/>
    </location>
</feature>
<dbReference type="GO" id="GO:0005814">
    <property type="term" value="C:centriole"/>
    <property type="evidence" value="ECO:0007669"/>
    <property type="project" value="UniProtKB-SubCell"/>
</dbReference>
<keyword evidence="5" id="KW-0813">Transport</keyword>
<comment type="similarity">
    <text evidence="4">Belongs to the mitochondrial carrier (TC 2.A.29) family.</text>
</comment>
<feature type="repeat" description="Solcar" evidence="19">
    <location>
        <begin position="2519"/>
        <end position="2610"/>
    </location>
</feature>
<dbReference type="Gene3D" id="2.60.40.150">
    <property type="entry name" value="C2 domain"/>
    <property type="match status" value="2"/>
</dbReference>
<dbReference type="GO" id="GO:0061511">
    <property type="term" value="P:centriole elongation"/>
    <property type="evidence" value="ECO:0007669"/>
    <property type="project" value="UniProtKB-ARBA"/>
</dbReference>
<dbReference type="InterPro" id="IPR000008">
    <property type="entry name" value="C2_dom"/>
</dbReference>
<dbReference type="PROSITE" id="PS50920">
    <property type="entry name" value="SOLCAR"/>
    <property type="match status" value="6"/>
</dbReference>
<dbReference type="FunFam" id="1.50.40.10:FF:000008">
    <property type="entry name" value="Mitochondrial uncoupling protein 2"/>
    <property type="match status" value="2"/>
</dbReference>
<evidence type="ECO:0000256" key="19">
    <source>
        <dbReference type="PROSITE-ProRule" id="PRU00282"/>
    </source>
</evidence>
<feature type="domain" description="C2" evidence="21">
    <location>
        <begin position="1249"/>
        <end position="1417"/>
    </location>
</feature>
<accession>A0A8J6KS03</accession>
<proteinExistence type="inferred from homology"/>